<keyword evidence="9 14" id="KW-0346">Stress response</keyword>
<feature type="domain" description="J" evidence="16">
    <location>
        <begin position="5"/>
        <end position="70"/>
    </location>
</feature>
<organism evidence="18 19">
    <name type="scientific">Buchnera aphidicola</name>
    <name type="common">Therioaphis trifolii</name>
    <dbReference type="NCBI Taxonomy" id="1241884"/>
    <lineage>
        <taxon>Bacteria</taxon>
        <taxon>Pseudomonadati</taxon>
        <taxon>Pseudomonadota</taxon>
        <taxon>Gammaproteobacteria</taxon>
        <taxon>Enterobacterales</taxon>
        <taxon>Erwiniaceae</taxon>
        <taxon>Buchnera</taxon>
    </lineage>
</organism>
<feature type="binding site" evidence="14">
    <location>
        <position position="204"/>
    </location>
    <ligand>
        <name>Zn(2+)</name>
        <dbReference type="ChEBI" id="CHEBI:29105"/>
        <label>1</label>
    </ligand>
</feature>
<dbReference type="PRINTS" id="PR00625">
    <property type="entry name" value="JDOMAIN"/>
</dbReference>
<dbReference type="GO" id="GO:0006260">
    <property type="term" value="P:DNA replication"/>
    <property type="evidence" value="ECO:0007669"/>
    <property type="project" value="UniProtKB-KW"/>
</dbReference>
<dbReference type="GO" id="GO:0042026">
    <property type="term" value="P:protein refolding"/>
    <property type="evidence" value="ECO:0007669"/>
    <property type="project" value="TreeGrafter"/>
</dbReference>
<feature type="domain" description="CR-type" evidence="17">
    <location>
        <begin position="135"/>
        <end position="213"/>
    </location>
</feature>
<dbReference type="FunFam" id="2.10.230.10:FF:000002">
    <property type="entry name" value="Molecular chaperone DnaJ"/>
    <property type="match status" value="1"/>
</dbReference>
<dbReference type="FunFam" id="1.10.287.110:FF:000034">
    <property type="entry name" value="Chaperone protein DnaJ"/>
    <property type="match status" value="1"/>
</dbReference>
<evidence type="ECO:0000256" key="6">
    <source>
        <dbReference type="ARBA" id="ARBA00022737"/>
    </source>
</evidence>
<evidence type="ECO:0000313" key="19">
    <source>
        <dbReference type="Proteomes" id="UP000298603"/>
    </source>
</evidence>
<dbReference type="GO" id="GO:0008270">
    <property type="term" value="F:zinc ion binding"/>
    <property type="evidence" value="ECO:0007669"/>
    <property type="project" value="UniProtKB-UniRule"/>
</dbReference>
<dbReference type="CDD" id="cd06257">
    <property type="entry name" value="DnaJ"/>
    <property type="match status" value="1"/>
</dbReference>
<evidence type="ECO:0000256" key="1">
    <source>
        <dbReference type="ARBA" id="ARBA00004496"/>
    </source>
</evidence>
<dbReference type="SUPFAM" id="SSF49493">
    <property type="entry name" value="HSP40/DnaJ peptide-binding domain"/>
    <property type="match status" value="2"/>
</dbReference>
<keyword evidence="6 14" id="KW-0677">Repeat</keyword>
<dbReference type="Pfam" id="PF01556">
    <property type="entry name" value="DnaJ_C"/>
    <property type="match status" value="1"/>
</dbReference>
<dbReference type="InterPro" id="IPR036869">
    <property type="entry name" value="J_dom_sf"/>
</dbReference>
<evidence type="ECO:0000256" key="7">
    <source>
        <dbReference type="ARBA" id="ARBA00022771"/>
    </source>
</evidence>
<feature type="zinc finger region" description="CR-type" evidence="15">
    <location>
        <begin position="135"/>
        <end position="213"/>
    </location>
</feature>
<dbReference type="GO" id="GO:0005524">
    <property type="term" value="F:ATP binding"/>
    <property type="evidence" value="ECO:0007669"/>
    <property type="project" value="InterPro"/>
</dbReference>
<name>A0A4D6YG15_9GAMM</name>
<feature type="binding site" evidence="14">
    <location>
        <position position="201"/>
    </location>
    <ligand>
        <name>Zn(2+)</name>
        <dbReference type="ChEBI" id="CHEBI:29105"/>
        <label>1</label>
    </ligand>
</feature>
<evidence type="ECO:0000256" key="2">
    <source>
        <dbReference type="ARBA" id="ARBA00011738"/>
    </source>
</evidence>
<dbReference type="Pfam" id="PF00684">
    <property type="entry name" value="DnaJ_CXXCXGXG"/>
    <property type="match status" value="1"/>
</dbReference>
<dbReference type="SUPFAM" id="SSF46565">
    <property type="entry name" value="Chaperone J-domain"/>
    <property type="match status" value="1"/>
</dbReference>
<dbReference type="RefSeq" id="WP_158349379.1">
    <property type="nucleotide sequence ID" value="NZ_CP032996.1"/>
</dbReference>
<dbReference type="InterPro" id="IPR036410">
    <property type="entry name" value="HSP_DnaJ_Cys-rich_dom_sf"/>
</dbReference>
<accession>A0A4D6YG15</accession>
<dbReference type="InterPro" id="IPR002939">
    <property type="entry name" value="DnaJ_C"/>
</dbReference>
<dbReference type="Pfam" id="PF00226">
    <property type="entry name" value="DnaJ"/>
    <property type="match status" value="1"/>
</dbReference>
<evidence type="ECO:0000259" key="16">
    <source>
        <dbReference type="PROSITE" id="PS50076"/>
    </source>
</evidence>
<dbReference type="EMBL" id="CP032996">
    <property type="protein sequence ID" value="QCI27113.1"/>
    <property type="molecule type" value="Genomic_DNA"/>
</dbReference>
<dbReference type="NCBIfam" id="NF008035">
    <property type="entry name" value="PRK10767.1"/>
    <property type="match status" value="1"/>
</dbReference>
<feature type="binding site" evidence="14">
    <location>
        <position position="187"/>
    </location>
    <ligand>
        <name>Zn(2+)</name>
        <dbReference type="ChEBI" id="CHEBI:29105"/>
        <label>2</label>
    </ligand>
</feature>
<dbReference type="InterPro" id="IPR001305">
    <property type="entry name" value="HSP_DnaJ_Cys-rich_dom"/>
</dbReference>
<dbReference type="GO" id="GO:0005737">
    <property type="term" value="C:cytoplasm"/>
    <property type="evidence" value="ECO:0007669"/>
    <property type="project" value="UniProtKB-SubCell"/>
</dbReference>
<evidence type="ECO:0000259" key="17">
    <source>
        <dbReference type="PROSITE" id="PS51188"/>
    </source>
</evidence>
<protein>
    <recommendedName>
        <fullName evidence="13 14">Chaperone protein DnaJ</fullName>
    </recommendedName>
</protein>
<dbReference type="PROSITE" id="PS00636">
    <property type="entry name" value="DNAJ_1"/>
    <property type="match status" value="1"/>
</dbReference>
<comment type="function">
    <text evidence="11 14">Participates actively in the response to hyperosmotic and heat shock by preventing the aggregation of stress-denatured proteins and by disaggregating proteins, also in an autonomous, DnaK-independent fashion. Unfolded proteins bind initially to DnaJ; upon interaction with the DnaJ-bound protein, DnaK hydrolyzes its bound ATP, resulting in the formation of a stable complex. GrpE releases ADP from DnaK; ATP binding to DnaK triggers the release of the substrate protein, thus completing the reaction cycle. Several rounds of ATP-dependent interactions between DnaJ, DnaK and GrpE are required for fully efficient folding. Also involved, together with DnaK and GrpE, in the DNA replication of plasmids through activation of initiation proteins.</text>
</comment>
<keyword evidence="19" id="KW-1185">Reference proteome</keyword>
<evidence type="ECO:0000256" key="4">
    <source>
        <dbReference type="ARBA" id="ARBA00022705"/>
    </source>
</evidence>
<evidence type="ECO:0000256" key="8">
    <source>
        <dbReference type="ARBA" id="ARBA00022833"/>
    </source>
</evidence>
<feature type="binding site" evidence="14">
    <location>
        <position position="190"/>
    </location>
    <ligand>
        <name>Zn(2+)</name>
        <dbReference type="ChEBI" id="CHEBI:29105"/>
        <label>2</label>
    </ligand>
</feature>
<dbReference type="InterPro" id="IPR012724">
    <property type="entry name" value="DnaJ"/>
</dbReference>
<evidence type="ECO:0000256" key="15">
    <source>
        <dbReference type="PROSITE-ProRule" id="PRU00546"/>
    </source>
</evidence>
<dbReference type="OrthoDB" id="9779889at2"/>
<comment type="cofactor">
    <cofactor evidence="14">
        <name>Zn(2+)</name>
        <dbReference type="ChEBI" id="CHEBI:29105"/>
    </cofactor>
    <text evidence="14">Binds 2 Zn(2+) ions per monomer.</text>
</comment>
<comment type="caution">
    <text evidence="14">Lacks conserved residue(s) required for the propagation of feature annotation.</text>
</comment>
<evidence type="ECO:0000256" key="14">
    <source>
        <dbReference type="HAMAP-Rule" id="MF_01152"/>
    </source>
</evidence>
<dbReference type="InterPro" id="IPR001623">
    <property type="entry name" value="DnaJ_domain"/>
</dbReference>
<evidence type="ECO:0000313" key="18">
    <source>
        <dbReference type="EMBL" id="QCI27113.1"/>
    </source>
</evidence>
<evidence type="ECO:0000256" key="12">
    <source>
        <dbReference type="ARBA" id="ARBA00061004"/>
    </source>
</evidence>
<evidence type="ECO:0000256" key="9">
    <source>
        <dbReference type="ARBA" id="ARBA00023016"/>
    </source>
</evidence>
<evidence type="ECO:0000256" key="13">
    <source>
        <dbReference type="ARBA" id="ARBA00067609"/>
    </source>
</evidence>
<dbReference type="InterPro" id="IPR008971">
    <property type="entry name" value="HSP40/DnaJ_pept-bd"/>
</dbReference>
<dbReference type="FunFam" id="2.60.260.20:FF:000004">
    <property type="entry name" value="Molecular chaperone DnaJ"/>
    <property type="match status" value="1"/>
</dbReference>
<keyword evidence="3 14" id="KW-0963">Cytoplasm</keyword>
<dbReference type="PANTHER" id="PTHR43096">
    <property type="entry name" value="DNAJ HOMOLOG 1, MITOCHONDRIAL-RELATED"/>
    <property type="match status" value="1"/>
</dbReference>
<keyword evidence="8 14" id="KW-0862">Zinc</keyword>
<evidence type="ECO:0000256" key="3">
    <source>
        <dbReference type="ARBA" id="ARBA00022490"/>
    </source>
</evidence>
<feature type="binding site" evidence="14">
    <location>
        <position position="168"/>
    </location>
    <ligand>
        <name>Zn(2+)</name>
        <dbReference type="ChEBI" id="CHEBI:29105"/>
        <label>2</label>
    </ligand>
</feature>
<dbReference type="AlphaFoldDB" id="A0A4D6YG15"/>
<dbReference type="Proteomes" id="UP000298603">
    <property type="component" value="Chromosome"/>
</dbReference>
<dbReference type="Gene3D" id="2.60.260.20">
    <property type="entry name" value="Urease metallochaperone UreE, N-terminal domain"/>
    <property type="match status" value="2"/>
</dbReference>
<feature type="binding site" evidence="14">
    <location>
        <position position="151"/>
    </location>
    <ligand>
        <name>Zn(2+)</name>
        <dbReference type="ChEBI" id="CHEBI:29105"/>
        <label>1</label>
    </ligand>
</feature>
<keyword evidence="4 14" id="KW-0235">DNA replication</keyword>
<evidence type="ECO:0000256" key="5">
    <source>
        <dbReference type="ARBA" id="ARBA00022723"/>
    </source>
</evidence>
<dbReference type="SMART" id="SM00271">
    <property type="entry name" value="DnaJ"/>
    <property type="match status" value="1"/>
</dbReference>
<comment type="similarity">
    <text evidence="12 14">Belongs to the DnaJ family.</text>
</comment>
<keyword evidence="5 14" id="KW-0479">Metal-binding</keyword>
<feature type="binding site" evidence="14">
    <location>
        <position position="148"/>
    </location>
    <ligand>
        <name>Zn(2+)</name>
        <dbReference type="ChEBI" id="CHEBI:29105"/>
        <label>1</label>
    </ligand>
</feature>
<dbReference type="GO" id="GO:0051082">
    <property type="term" value="F:unfolded protein binding"/>
    <property type="evidence" value="ECO:0007669"/>
    <property type="project" value="UniProtKB-UniRule"/>
</dbReference>
<dbReference type="GO" id="GO:0031072">
    <property type="term" value="F:heat shock protein binding"/>
    <property type="evidence" value="ECO:0007669"/>
    <property type="project" value="InterPro"/>
</dbReference>
<keyword evidence="7 14" id="KW-0863">Zinc-finger</keyword>
<dbReference type="NCBIfam" id="TIGR02349">
    <property type="entry name" value="DnaJ_bact"/>
    <property type="match status" value="1"/>
</dbReference>
<dbReference type="PROSITE" id="PS50076">
    <property type="entry name" value="DNAJ_2"/>
    <property type="match status" value="1"/>
</dbReference>
<keyword evidence="10 14" id="KW-0143">Chaperone</keyword>
<dbReference type="Gene3D" id="1.10.287.110">
    <property type="entry name" value="DnaJ domain"/>
    <property type="match status" value="1"/>
</dbReference>
<dbReference type="CDD" id="cd10747">
    <property type="entry name" value="DnaJ_C"/>
    <property type="match status" value="1"/>
</dbReference>
<dbReference type="CDD" id="cd10719">
    <property type="entry name" value="DnaJ_zf"/>
    <property type="match status" value="1"/>
</dbReference>
<sequence>MIKKNYYTILGITKSANDREIKKSYKKLAMKYHPDRNQGNKNAEKKFKEIKEAYDILIDPQKRAAYDQYGNAAFEQGGYSNYSSFDTNFSNSADFSDIFGDVFGDIFGNNKKRQNQRGSDLQYNLELTLEEAVRGINKEILISKLQKCNFCYGSGSNSGEKPQKCHNCKGSGQIHIRQGFFSVQQTCSHCYGKGEIIANPCLHCKSTGRIKKQKKILIKIPAGIDSNDKIKLNNEGEAGENNAPSGDLYIKIFVKKHPIFQRKKNDLYCEIPINFCIATLGGDINVPTLDGKIKLKIPPETQSGKLFRIKNKGVNSIRTYQTGDLLCRVMIETPVNLNNYQKKLLKELQNSLSEKNIEKSNPKSKKFFEGVKKFFDDLTK</sequence>
<dbReference type="SUPFAM" id="SSF57938">
    <property type="entry name" value="DnaJ/Hsp40 cysteine-rich domain"/>
    <property type="match status" value="1"/>
</dbReference>
<proteinExistence type="inferred from homology"/>
<comment type="subcellular location">
    <subcellularLocation>
        <location evidence="1 14">Cytoplasm</location>
    </subcellularLocation>
</comment>
<dbReference type="InterPro" id="IPR018253">
    <property type="entry name" value="DnaJ_domain_CS"/>
</dbReference>
<comment type="domain">
    <text evidence="14">The J domain is necessary and sufficient to stimulate DnaK ATPase activity. Zinc center 1 plays an important role in the autonomous, DnaK-independent chaperone activity of DnaJ. Zinc center 2 is essential for interaction with DnaK and for DnaJ activity.</text>
</comment>
<dbReference type="HAMAP" id="MF_01152">
    <property type="entry name" value="DnaJ"/>
    <property type="match status" value="1"/>
</dbReference>
<evidence type="ECO:0000256" key="10">
    <source>
        <dbReference type="ARBA" id="ARBA00023186"/>
    </source>
</evidence>
<evidence type="ECO:0000256" key="11">
    <source>
        <dbReference type="ARBA" id="ARBA00053423"/>
    </source>
</evidence>
<dbReference type="GO" id="GO:0009408">
    <property type="term" value="P:response to heat"/>
    <property type="evidence" value="ECO:0007669"/>
    <property type="project" value="InterPro"/>
</dbReference>
<dbReference type="Gene3D" id="2.10.230.10">
    <property type="entry name" value="Heat shock protein DnaJ, cysteine-rich domain"/>
    <property type="match status" value="1"/>
</dbReference>
<dbReference type="PANTHER" id="PTHR43096:SF48">
    <property type="entry name" value="CHAPERONE PROTEIN DNAJ"/>
    <property type="match status" value="1"/>
</dbReference>
<reference evidence="18 19" key="1">
    <citation type="submission" date="2018-10" db="EMBL/GenBank/DDBJ databases">
        <title>Comparative functional genomics of the obligate endosymbiont Buchnera aphidicola.</title>
        <authorList>
            <person name="Chong R.A."/>
        </authorList>
    </citation>
    <scope>NUCLEOTIDE SEQUENCE [LARGE SCALE GENOMIC DNA]</scope>
    <source>
        <strain evidence="18 19">Tma</strain>
    </source>
</reference>
<feature type="binding site" evidence="14">
    <location>
        <position position="165"/>
    </location>
    <ligand>
        <name>Zn(2+)</name>
        <dbReference type="ChEBI" id="CHEBI:29105"/>
        <label>2</label>
    </ligand>
</feature>
<dbReference type="PROSITE" id="PS51188">
    <property type="entry name" value="ZF_CR"/>
    <property type="match status" value="1"/>
</dbReference>
<gene>
    <name evidence="14 18" type="primary">dnaJ</name>
    <name evidence="18" type="ORF">D9V81_00560</name>
</gene>
<comment type="subunit">
    <text evidence="2 14">Homodimer.</text>
</comment>